<dbReference type="GO" id="GO:0005743">
    <property type="term" value="C:mitochondrial inner membrane"/>
    <property type="evidence" value="ECO:0007669"/>
    <property type="project" value="UniProtKB-SubCell"/>
</dbReference>
<dbReference type="STRING" id="45351.A7RRF4"/>
<keyword evidence="12" id="KW-1185">Reference proteome</keyword>
<dbReference type="InterPro" id="IPR036639">
    <property type="entry name" value="Cyt_c_oxidase_su4_sf"/>
</dbReference>
<keyword evidence="5" id="KW-0809">Transit peptide</keyword>
<name>A7RRF4_NEMVE</name>
<dbReference type="PANTHER" id="PTHR10707:SF10">
    <property type="entry name" value="CYTOCHROME C OXIDASE SUBUNIT 4"/>
    <property type="match status" value="1"/>
</dbReference>
<evidence type="ECO:0000313" key="11">
    <source>
        <dbReference type="EMBL" id="EDO45939.1"/>
    </source>
</evidence>
<evidence type="ECO:0000256" key="7">
    <source>
        <dbReference type="ARBA" id="ARBA00023002"/>
    </source>
</evidence>
<dbReference type="Pfam" id="PF02936">
    <property type="entry name" value="COX4"/>
    <property type="match status" value="1"/>
</dbReference>
<accession>A7RRF4</accession>
<dbReference type="OrthoDB" id="186013at2759"/>
<evidence type="ECO:0000256" key="5">
    <source>
        <dbReference type="ARBA" id="ARBA00022946"/>
    </source>
</evidence>
<evidence type="ECO:0000256" key="2">
    <source>
        <dbReference type="ARBA" id="ARBA00008135"/>
    </source>
</evidence>
<dbReference type="GO" id="GO:0045277">
    <property type="term" value="C:respiratory chain complex IV"/>
    <property type="evidence" value="ECO:0000318"/>
    <property type="project" value="GO_Central"/>
</dbReference>
<evidence type="ECO:0000256" key="1">
    <source>
        <dbReference type="ARBA" id="ARBA00004434"/>
    </source>
</evidence>
<keyword evidence="4" id="KW-0999">Mitochondrion inner membrane</keyword>
<dbReference type="InterPro" id="IPR004203">
    <property type="entry name" value="Cyt_c_oxidase_su4_fam"/>
</dbReference>
<dbReference type="OMA" id="WQKSYVY"/>
<dbReference type="InParanoid" id="A7RRF4"/>
<dbReference type="GO" id="GO:0006123">
    <property type="term" value="P:mitochondrial electron transport, cytochrome c to oxygen"/>
    <property type="evidence" value="ECO:0000318"/>
    <property type="project" value="GO_Central"/>
</dbReference>
<dbReference type="PhylomeDB" id="A7RRF4"/>
<evidence type="ECO:0000313" key="12">
    <source>
        <dbReference type="Proteomes" id="UP000001593"/>
    </source>
</evidence>
<evidence type="ECO:0000256" key="4">
    <source>
        <dbReference type="ARBA" id="ARBA00022792"/>
    </source>
</evidence>
<protein>
    <recommendedName>
        <fullName evidence="13">Cytochrome c oxidase subunit 4</fullName>
    </recommendedName>
</protein>
<organism evidence="11 12">
    <name type="scientific">Nematostella vectensis</name>
    <name type="common">Starlet sea anemone</name>
    <dbReference type="NCBI Taxonomy" id="45351"/>
    <lineage>
        <taxon>Eukaryota</taxon>
        <taxon>Metazoa</taxon>
        <taxon>Cnidaria</taxon>
        <taxon>Anthozoa</taxon>
        <taxon>Hexacorallia</taxon>
        <taxon>Actiniaria</taxon>
        <taxon>Edwardsiidae</taxon>
        <taxon>Nematostella</taxon>
    </lineage>
</organism>
<keyword evidence="9 10" id="KW-0472">Membrane</keyword>
<evidence type="ECO:0000256" key="8">
    <source>
        <dbReference type="ARBA" id="ARBA00023128"/>
    </source>
</evidence>
<dbReference type="PANTHER" id="PTHR10707">
    <property type="entry name" value="CYTOCHROME C OXIDASE SUBUNIT IV"/>
    <property type="match status" value="1"/>
</dbReference>
<feature type="transmembrane region" description="Helical" evidence="10">
    <location>
        <begin position="82"/>
        <end position="104"/>
    </location>
</feature>
<dbReference type="SUPFAM" id="SSF81406">
    <property type="entry name" value="Mitochondrial cytochrome c oxidase subunit IV"/>
    <property type="match status" value="1"/>
</dbReference>
<gene>
    <name evidence="11" type="ORF">NEMVEDRAFT_v1g240152</name>
</gene>
<keyword evidence="8" id="KW-0496">Mitochondrion</keyword>
<dbReference type="Gene3D" id="1.10.442.10">
    <property type="entry name" value="Cytochrome c oxidase subunit IV"/>
    <property type="match status" value="1"/>
</dbReference>
<dbReference type="HOGENOM" id="CLU_117340_1_0_1"/>
<evidence type="ECO:0000256" key="9">
    <source>
        <dbReference type="ARBA" id="ARBA00023136"/>
    </source>
</evidence>
<keyword evidence="6 10" id="KW-1133">Transmembrane helix</keyword>
<dbReference type="GO" id="GO:0016491">
    <property type="term" value="F:oxidoreductase activity"/>
    <property type="evidence" value="ECO:0007669"/>
    <property type="project" value="UniProtKB-KW"/>
</dbReference>
<dbReference type="eggNOG" id="KOG4075">
    <property type="taxonomic scope" value="Eukaryota"/>
</dbReference>
<evidence type="ECO:0000256" key="10">
    <source>
        <dbReference type="SAM" id="Phobius"/>
    </source>
</evidence>
<evidence type="ECO:0000256" key="6">
    <source>
        <dbReference type="ARBA" id="ARBA00022989"/>
    </source>
</evidence>
<evidence type="ECO:0000256" key="3">
    <source>
        <dbReference type="ARBA" id="ARBA00022692"/>
    </source>
</evidence>
<reference evidence="11 12" key="1">
    <citation type="journal article" date="2007" name="Science">
        <title>Sea anemone genome reveals ancestral eumetazoan gene repertoire and genomic organization.</title>
        <authorList>
            <person name="Putnam N.H."/>
            <person name="Srivastava M."/>
            <person name="Hellsten U."/>
            <person name="Dirks B."/>
            <person name="Chapman J."/>
            <person name="Salamov A."/>
            <person name="Terry A."/>
            <person name="Shapiro H."/>
            <person name="Lindquist E."/>
            <person name="Kapitonov V.V."/>
            <person name="Jurka J."/>
            <person name="Genikhovich G."/>
            <person name="Grigoriev I.V."/>
            <person name="Lucas S.M."/>
            <person name="Steele R.E."/>
            <person name="Finnerty J.R."/>
            <person name="Technau U."/>
            <person name="Martindale M.Q."/>
            <person name="Rokhsar D.S."/>
        </authorList>
    </citation>
    <scope>NUCLEOTIDE SEQUENCE [LARGE SCALE GENOMIC DNA]</scope>
    <source>
        <strain evidence="12">CH2 X CH6</strain>
    </source>
</reference>
<comment type="subcellular location">
    <subcellularLocation>
        <location evidence="1">Mitochondrion inner membrane</location>
        <topology evidence="1">Single-pass membrane protein</topology>
    </subcellularLocation>
</comment>
<sequence length="141" mass="15956">MANFLRISSRLVGRRIHTSAPRKFDPVPIARQEFGSDLEALKAKEKGPWTALSKEDRVALYQSQFPKTLQESKLGEPYAKKVVGGVGVLISLSLAFFAFLRTYIGPEPPPTLNEDWIRASEEKMRRQRTNPITGFTSKQQH</sequence>
<keyword evidence="7" id="KW-0560">Oxidoreductase</keyword>
<dbReference type="CDD" id="cd00922">
    <property type="entry name" value="Cyt_c_Oxidase_IV"/>
    <property type="match status" value="1"/>
</dbReference>
<evidence type="ECO:0008006" key="13">
    <source>
        <dbReference type="Google" id="ProtNLM"/>
    </source>
</evidence>
<comment type="similarity">
    <text evidence="2">Belongs to the cytochrome c oxidase IV family.</text>
</comment>
<keyword evidence="3 10" id="KW-0812">Transmembrane</keyword>
<dbReference type="EMBL" id="DS469531">
    <property type="protein sequence ID" value="EDO45939.1"/>
    <property type="molecule type" value="Genomic_DNA"/>
</dbReference>
<dbReference type="AlphaFoldDB" id="A7RRF4"/>
<proteinExistence type="inferred from homology"/>
<dbReference type="KEGG" id="nve:5518081"/>
<dbReference type="Proteomes" id="UP000001593">
    <property type="component" value="Unassembled WGS sequence"/>
</dbReference>